<dbReference type="EMBL" id="KE652840">
    <property type="protein sequence ID" value="EQL00343.1"/>
    <property type="molecule type" value="Genomic_DNA"/>
</dbReference>
<feature type="region of interest" description="Disordered" evidence="1">
    <location>
        <begin position="227"/>
        <end position="254"/>
    </location>
</feature>
<sequence>MALRQSYERRDEKSFTISSHLRRGRHNALKSIPARSSDSSDPVRPRRVLPGNPSVPSSRRRYTNNRGRGRRFSRGGGQGYRSSRGGSSNFGNRQWSKKCFVCQKEGCWSTRHTPEERARSKAQYHAQCLLTGNPSTFEAYLTDYEGDETPRAAIEWHAQGGPPRRLGGLQVRPSGVPEGTGGAYPSRYRGLHDRGPAQEVSQGVCQGGRRDGAPVETGVQVLGRRCGRRAPDASPASAPFSAPNQPSSTFGIRGFHHNFTDIPASTMTDLTSKTVLNGPADWDRWISTIQKYALA</sequence>
<evidence type="ECO:0000256" key="1">
    <source>
        <dbReference type="SAM" id="MobiDB-lite"/>
    </source>
</evidence>
<dbReference type="HOGENOM" id="CLU_943648_0_0_1"/>
<organism evidence="2 3">
    <name type="scientific">Ophiocordyceps sinensis (strain Co18 / CGMCC 3.14243)</name>
    <name type="common">Yarsagumba caterpillar fungus</name>
    <name type="synonym">Hirsutella sinensis</name>
    <dbReference type="NCBI Taxonomy" id="911162"/>
    <lineage>
        <taxon>Eukaryota</taxon>
        <taxon>Fungi</taxon>
        <taxon>Dikarya</taxon>
        <taxon>Ascomycota</taxon>
        <taxon>Pezizomycotina</taxon>
        <taxon>Sordariomycetes</taxon>
        <taxon>Hypocreomycetidae</taxon>
        <taxon>Hypocreales</taxon>
        <taxon>Ophiocordycipitaceae</taxon>
        <taxon>Ophiocordyceps</taxon>
    </lineage>
</organism>
<dbReference type="AlphaFoldDB" id="T5AET0"/>
<proteinExistence type="predicted"/>
<protein>
    <submittedName>
        <fullName evidence="2">Uncharacterized protein</fullName>
    </submittedName>
</protein>
<feature type="compositionally biased region" description="Basic residues" evidence="1">
    <location>
        <begin position="58"/>
        <end position="73"/>
    </location>
</feature>
<feature type="compositionally biased region" description="Low complexity" evidence="1">
    <location>
        <begin position="232"/>
        <end position="248"/>
    </location>
</feature>
<dbReference type="Proteomes" id="UP000019374">
    <property type="component" value="Unassembled WGS sequence"/>
</dbReference>
<feature type="compositionally biased region" description="Low complexity" evidence="1">
    <location>
        <begin position="80"/>
        <end position="89"/>
    </location>
</feature>
<dbReference type="OrthoDB" id="4948765at2759"/>
<accession>T5AET0</accession>
<name>T5AET0_OPHSC</name>
<feature type="compositionally biased region" description="Basic and acidic residues" evidence="1">
    <location>
        <begin position="1"/>
        <end position="14"/>
    </location>
</feature>
<reference evidence="2 3" key="1">
    <citation type="journal article" date="2013" name="Chin. Sci. Bull.">
        <title>Genome survey uncovers the secrets of sex and lifestyle in caterpillar fungus.</title>
        <authorList>
            <person name="Hu X."/>
            <person name="Zhang Y."/>
            <person name="Xiao G."/>
            <person name="Zheng P."/>
            <person name="Xia Y."/>
            <person name="Zhang X."/>
            <person name="St Leger R.J."/>
            <person name="Liu X."/>
            <person name="Wang C."/>
        </authorList>
    </citation>
    <scope>NUCLEOTIDE SEQUENCE [LARGE SCALE GENOMIC DNA]</scope>
    <source>
        <strain evidence="3">Co18 / CGMCC 3.14243</strain>
        <tissue evidence="2">Fruit-body</tissue>
    </source>
</reference>
<gene>
    <name evidence="2" type="ORF">OCS_03942</name>
</gene>
<evidence type="ECO:0000313" key="3">
    <source>
        <dbReference type="Proteomes" id="UP000019374"/>
    </source>
</evidence>
<evidence type="ECO:0000313" key="2">
    <source>
        <dbReference type="EMBL" id="EQL00343.1"/>
    </source>
</evidence>
<feature type="region of interest" description="Disordered" evidence="1">
    <location>
        <begin position="1"/>
        <end position="89"/>
    </location>
</feature>